<dbReference type="PANTHER" id="PTHR24255">
    <property type="entry name" value="COMPLEMENT COMPONENT 1, S SUBCOMPONENT-RELATED"/>
    <property type="match status" value="1"/>
</dbReference>
<dbReference type="SMART" id="SM00042">
    <property type="entry name" value="CUB"/>
    <property type="match status" value="3"/>
</dbReference>
<name>A0A8J5JHG8_HOMAM</name>
<dbReference type="InterPro" id="IPR000859">
    <property type="entry name" value="CUB_dom"/>
</dbReference>
<proteinExistence type="predicted"/>
<feature type="domain" description="CUB" evidence="5">
    <location>
        <begin position="242"/>
        <end position="357"/>
    </location>
</feature>
<sequence length="507" mass="55715">MGRHLGNLLPLLLLLAGPATSSLLNKLKPRQQYLNTSEPPNTPSGELSGVLNNDNMCESLQVLEEESGYIDMWSANGTYQNNLDCEWRIFTSPGTVIHFTWMSFDLEGSSNCIYDYVQIQELSSFGEVLTMYNKSCGNVLPMNYTSSSNRVAIKFRTDSTFNTTMPPSSTSAPTTPVWPTIVDWFTTTAQPVNNTSLCSGLPSTFNTTMAPPCTSTPTTPVWPTTLDWVSTTAQPVTNTSWCSGLQMLEEESGYIDMWSANGTYQNNLDCEWRIFTSPGTVIHFTWMSFDLEGSNSCPFDYVQIQELSSFGEVLTINKSCGNVLPVNYTSSSNRVAIKFHTDGSATRRGFSLLYTSSVPANDTDPASSSPAPPTPQWPTASPSVLLCNGTQVSLATRGSISVGSSTNHYEDNQSCEWRLVSPPGSVFRITWHRFDLEEGISAIMTMLKSWMFLQSARYCGHSLPPPLLTSSSTAVIRFQSDGSVAGFGFTLLYENVSDQQDSSNETD</sequence>
<feature type="region of interest" description="Disordered" evidence="3">
    <location>
        <begin position="361"/>
        <end position="380"/>
    </location>
</feature>
<feature type="signal peptide" evidence="4">
    <location>
        <begin position="1"/>
        <end position="21"/>
    </location>
</feature>
<evidence type="ECO:0000313" key="7">
    <source>
        <dbReference type="Proteomes" id="UP000747542"/>
    </source>
</evidence>
<comment type="caution">
    <text evidence="2">Lacks conserved residue(s) required for the propagation of feature annotation.</text>
</comment>
<dbReference type="InterPro" id="IPR035914">
    <property type="entry name" value="Sperma_CUB_dom_sf"/>
</dbReference>
<evidence type="ECO:0000256" key="4">
    <source>
        <dbReference type="SAM" id="SignalP"/>
    </source>
</evidence>
<comment type="caution">
    <text evidence="6">The sequence shown here is derived from an EMBL/GenBank/DDBJ whole genome shotgun (WGS) entry which is preliminary data.</text>
</comment>
<dbReference type="CDD" id="cd00041">
    <property type="entry name" value="CUB"/>
    <property type="match status" value="3"/>
</dbReference>
<dbReference type="Pfam" id="PF00431">
    <property type="entry name" value="CUB"/>
    <property type="match status" value="3"/>
</dbReference>
<dbReference type="PANTHER" id="PTHR24255:SF31">
    <property type="entry name" value="CUBILIN-LIKE PROTEIN"/>
    <property type="match status" value="1"/>
</dbReference>
<evidence type="ECO:0000256" key="1">
    <source>
        <dbReference type="ARBA" id="ARBA00023157"/>
    </source>
</evidence>
<evidence type="ECO:0000256" key="2">
    <source>
        <dbReference type="PROSITE-ProRule" id="PRU00059"/>
    </source>
</evidence>
<gene>
    <name evidence="6" type="primary">Tll2-L1</name>
    <name evidence="6" type="ORF">Hamer_G006646</name>
</gene>
<dbReference type="GO" id="GO:0005615">
    <property type="term" value="C:extracellular space"/>
    <property type="evidence" value="ECO:0007669"/>
    <property type="project" value="TreeGrafter"/>
</dbReference>
<organism evidence="6 7">
    <name type="scientific">Homarus americanus</name>
    <name type="common">American lobster</name>
    <dbReference type="NCBI Taxonomy" id="6706"/>
    <lineage>
        <taxon>Eukaryota</taxon>
        <taxon>Metazoa</taxon>
        <taxon>Ecdysozoa</taxon>
        <taxon>Arthropoda</taxon>
        <taxon>Crustacea</taxon>
        <taxon>Multicrustacea</taxon>
        <taxon>Malacostraca</taxon>
        <taxon>Eumalacostraca</taxon>
        <taxon>Eucarida</taxon>
        <taxon>Decapoda</taxon>
        <taxon>Pleocyemata</taxon>
        <taxon>Astacidea</taxon>
        <taxon>Nephropoidea</taxon>
        <taxon>Nephropidae</taxon>
        <taxon>Homarus</taxon>
    </lineage>
</organism>
<evidence type="ECO:0000256" key="3">
    <source>
        <dbReference type="SAM" id="MobiDB-lite"/>
    </source>
</evidence>
<evidence type="ECO:0000259" key="5">
    <source>
        <dbReference type="PROSITE" id="PS01180"/>
    </source>
</evidence>
<dbReference type="GO" id="GO:0004252">
    <property type="term" value="F:serine-type endopeptidase activity"/>
    <property type="evidence" value="ECO:0007669"/>
    <property type="project" value="TreeGrafter"/>
</dbReference>
<keyword evidence="1" id="KW-1015">Disulfide bond</keyword>
<dbReference type="Proteomes" id="UP000747542">
    <property type="component" value="Unassembled WGS sequence"/>
</dbReference>
<dbReference type="FunFam" id="2.60.120.290:FF:000005">
    <property type="entry name" value="Procollagen C-endopeptidase enhancer 1"/>
    <property type="match status" value="1"/>
</dbReference>
<accession>A0A8J5JHG8</accession>
<keyword evidence="4" id="KW-0732">Signal</keyword>
<evidence type="ECO:0000313" key="6">
    <source>
        <dbReference type="EMBL" id="KAG7156659.1"/>
    </source>
</evidence>
<dbReference type="Gene3D" id="2.60.120.290">
    <property type="entry name" value="Spermadhesin, CUB domain"/>
    <property type="match status" value="3"/>
</dbReference>
<protein>
    <submittedName>
        <fullName evidence="6">Tolloid-like protein 2-like 1</fullName>
    </submittedName>
</protein>
<keyword evidence="7" id="KW-1185">Reference proteome</keyword>
<feature type="domain" description="CUB" evidence="5">
    <location>
        <begin position="387"/>
        <end position="496"/>
    </location>
</feature>
<dbReference type="SUPFAM" id="SSF49854">
    <property type="entry name" value="Spermadhesin, CUB domain"/>
    <property type="match status" value="3"/>
</dbReference>
<dbReference type="PROSITE" id="PS01180">
    <property type="entry name" value="CUB"/>
    <property type="match status" value="3"/>
</dbReference>
<dbReference type="AlphaFoldDB" id="A0A8J5JHG8"/>
<feature type="chain" id="PRO_5035281758" evidence="4">
    <location>
        <begin position="22"/>
        <end position="507"/>
    </location>
</feature>
<reference evidence="6" key="1">
    <citation type="journal article" date="2021" name="Sci. Adv.">
        <title>The American lobster genome reveals insights on longevity, neural, and immune adaptations.</title>
        <authorList>
            <person name="Polinski J.M."/>
            <person name="Zimin A.V."/>
            <person name="Clark K.F."/>
            <person name="Kohn A.B."/>
            <person name="Sadowski N."/>
            <person name="Timp W."/>
            <person name="Ptitsyn A."/>
            <person name="Khanna P."/>
            <person name="Romanova D.Y."/>
            <person name="Williams P."/>
            <person name="Greenwood S.J."/>
            <person name="Moroz L.L."/>
            <person name="Walt D.R."/>
            <person name="Bodnar A.G."/>
        </authorList>
    </citation>
    <scope>NUCLEOTIDE SEQUENCE</scope>
    <source>
        <strain evidence="6">GMGI-L3</strain>
    </source>
</reference>
<dbReference type="EMBL" id="JAHLQT010039062">
    <property type="protein sequence ID" value="KAG7156659.1"/>
    <property type="molecule type" value="Genomic_DNA"/>
</dbReference>
<feature type="domain" description="CUB" evidence="5">
    <location>
        <begin position="57"/>
        <end position="177"/>
    </location>
</feature>